<keyword evidence="3 5" id="KW-0238">DNA-binding</keyword>
<sequence>MTIATLPALIQQFFTDRLSTQMEASPNTIASYRDTFRLLLRFASEQTGRVPTKLKIEDMDSVLVGDFLVHVETQRRNSARSRNARLAAIRSFFRFVAMNEPAYMLHCQRILAMPSKRSVRRTVAFLDRAEMDALLAAPDRAAWVGRRDHAILIVALQTGLRVSEIINLRRCDIVTGTGAHIRCEGKGRKQRCTPLRQETLKILEVWLRERAGGDSDPLFPTIRGTKLSRDALEHLVQRHTLSASTSCPSLIGKRVSPHVLRHSTAMELLHHGVDQSVIALWLGHESVETTQIYMHADLRLKEKALERITAPESHPGRYRPDDTLLAFLEAL</sequence>
<accession>A0A6M5YIZ0</accession>
<keyword evidence="9" id="KW-1185">Reference proteome</keyword>
<gene>
    <name evidence="8" type="ORF">FTUN_0728</name>
</gene>
<dbReference type="GO" id="GO:0006310">
    <property type="term" value="P:DNA recombination"/>
    <property type="evidence" value="ECO:0007669"/>
    <property type="project" value="UniProtKB-KW"/>
</dbReference>
<dbReference type="KEGG" id="ftj:FTUN_0728"/>
<dbReference type="PANTHER" id="PTHR30349">
    <property type="entry name" value="PHAGE INTEGRASE-RELATED"/>
    <property type="match status" value="1"/>
</dbReference>
<dbReference type="Pfam" id="PF02899">
    <property type="entry name" value="Phage_int_SAM_1"/>
    <property type="match status" value="1"/>
</dbReference>
<dbReference type="RefSeq" id="WP_171469461.1">
    <property type="nucleotide sequence ID" value="NZ_CP053452.2"/>
</dbReference>
<dbReference type="Proteomes" id="UP000503447">
    <property type="component" value="Chromosome"/>
</dbReference>
<dbReference type="GO" id="GO:0015074">
    <property type="term" value="P:DNA integration"/>
    <property type="evidence" value="ECO:0007669"/>
    <property type="project" value="UniProtKB-KW"/>
</dbReference>
<evidence type="ECO:0000256" key="4">
    <source>
        <dbReference type="ARBA" id="ARBA00023172"/>
    </source>
</evidence>
<dbReference type="InterPro" id="IPR013762">
    <property type="entry name" value="Integrase-like_cat_sf"/>
</dbReference>
<dbReference type="InterPro" id="IPR010998">
    <property type="entry name" value="Integrase_recombinase_N"/>
</dbReference>
<evidence type="ECO:0000259" key="6">
    <source>
        <dbReference type="PROSITE" id="PS51898"/>
    </source>
</evidence>
<organism evidence="8 9">
    <name type="scientific">Frigoriglobus tundricola</name>
    <dbReference type="NCBI Taxonomy" id="2774151"/>
    <lineage>
        <taxon>Bacteria</taxon>
        <taxon>Pseudomonadati</taxon>
        <taxon>Planctomycetota</taxon>
        <taxon>Planctomycetia</taxon>
        <taxon>Gemmatales</taxon>
        <taxon>Gemmataceae</taxon>
        <taxon>Frigoriglobus</taxon>
    </lineage>
</organism>
<dbReference type="InterPro" id="IPR002104">
    <property type="entry name" value="Integrase_catalytic"/>
</dbReference>
<dbReference type="InterPro" id="IPR044068">
    <property type="entry name" value="CB"/>
</dbReference>
<evidence type="ECO:0000256" key="1">
    <source>
        <dbReference type="ARBA" id="ARBA00022829"/>
    </source>
</evidence>
<keyword evidence="4" id="KW-0233">DNA recombination</keyword>
<dbReference type="InterPro" id="IPR004107">
    <property type="entry name" value="Integrase_SAM-like_N"/>
</dbReference>
<feature type="domain" description="Tyr recombinase" evidence="6">
    <location>
        <begin position="121"/>
        <end position="306"/>
    </location>
</feature>
<dbReference type="PANTHER" id="PTHR30349:SF81">
    <property type="entry name" value="TYROSINE RECOMBINASE XERC"/>
    <property type="match status" value="1"/>
</dbReference>
<dbReference type="Pfam" id="PF00589">
    <property type="entry name" value="Phage_integrase"/>
    <property type="match status" value="1"/>
</dbReference>
<evidence type="ECO:0000256" key="2">
    <source>
        <dbReference type="ARBA" id="ARBA00022908"/>
    </source>
</evidence>
<dbReference type="AlphaFoldDB" id="A0A6M5YIZ0"/>
<proteinExistence type="predicted"/>
<keyword evidence="2" id="KW-0229">DNA integration</keyword>
<name>A0A6M5YIZ0_9BACT</name>
<evidence type="ECO:0000313" key="8">
    <source>
        <dbReference type="EMBL" id="QJW93223.1"/>
    </source>
</evidence>
<feature type="domain" description="Core-binding (CB)" evidence="7">
    <location>
        <begin position="4"/>
        <end position="97"/>
    </location>
</feature>
<dbReference type="GO" id="GO:0003677">
    <property type="term" value="F:DNA binding"/>
    <property type="evidence" value="ECO:0007669"/>
    <property type="project" value="UniProtKB-UniRule"/>
</dbReference>
<dbReference type="PROSITE" id="PS51898">
    <property type="entry name" value="TYR_RECOMBINASE"/>
    <property type="match status" value="1"/>
</dbReference>
<dbReference type="InterPro" id="IPR050090">
    <property type="entry name" value="Tyrosine_recombinase_XerCD"/>
</dbReference>
<dbReference type="Gene3D" id="1.10.443.10">
    <property type="entry name" value="Intergrase catalytic core"/>
    <property type="match status" value="1"/>
</dbReference>
<keyword evidence="1" id="KW-0159">Chromosome partition</keyword>
<evidence type="ECO:0000256" key="5">
    <source>
        <dbReference type="PROSITE-ProRule" id="PRU01248"/>
    </source>
</evidence>
<protein>
    <submittedName>
        <fullName evidence="8">Integrase/recombinase, RitC</fullName>
    </submittedName>
</protein>
<dbReference type="InterPro" id="IPR011010">
    <property type="entry name" value="DNA_brk_join_enz"/>
</dbReference>
<dbReference type="PROSITE" id="PS51900">
    <property type="entry name" value="CB"/>
    <property type="match status" value="1"/>
</dbReference>
<dbReference type="EMBL" id="CP053452">
    <property type="protein sequence ID" value="QJW93223.1"/>
    <property type="molecule type" value="Genomic_DNA"/>
</dbReference>
<evidence type="ECO:0000256" key="3">
    <source>
        <dbReference type="ARBA" id="ARBA00023125"/>
    </source>
</evidence>
<reference evidence="9" key="1">
    <citation type="submission" date="2020-05" db="EMBL/GenBank/DDBJ databases">
        <title>Frigoriglobus tundricola gen. nov., sp. nov., a psychrotolerant cellulolytic planctomycete of the family Gemmataceae with two divergent copies of 16S rRNA gene.</title>
        <authorList>
            <person name="Kulichevskaya I.S."/>
            <person name="Ivanova A.A."/>
            <person name="Naumoff D.G."/>
            <person name="Beletsky A.V."/>
            <person name="Rijpstra W.I.C."/>
            <person name="Sinninghe Damste J.S."/>
            <person name="Mardanov A.V."/>
            <person name="Ravin N.V."/>
            <person name="Dedysh S.N."/>
        </authorList>
    </citation>
    <scope>NUCLEOTIDE SEQUENCE [LARGE SCALE GENOMIC DNA]</scope>
    <source>
        <strain evidence="9">PL17</strain>
    </source>
</reference>
<evidence type="ECO:0000259" key="7">
    <source>
        <dbReference type="PROSITE" id="PS51900"/>
    </source>
</evidence>
<dbReference type="GO" id="GO:0007059">
    <property type="term" value="P:chromosome segregation"/>
    <property type="evidence" value="ECO:0007669"/>
    <property type="project" value="UniProtKB-KW"/>
</dbReference>
<dbReference type="SUPFAM" id="SSF56349">
    <property type="entry name" value="DNA breaking-rejoining enzymes"/>
    <property type="match status" value="1"/>
</dbReference>
<dbReference type="Gene3D" id="1.10.150.130">
    <property type="match status" value="1"/>
</dbReference>
<evidence type="ECO:0000313" key="9">
    <source>
        <dbReference type="Proteomes" id="UP000503447"/>
    </source>
</evidence>